<dbReference type="GO" id="GO:0043565">
    <property type="term" value="F:sequence-specific DNA binding"/>
    <property type="evidence" value="ECO:0007669"/>
    <property type="project" value="InterPro"/>
</dbReference>
<comment type="similarity">
    <text evidence="1">Belongs to the ETS family.</text>
</comment>
<keyword evidence="4" id="KW-1185">Reference proteome</keyword>
<sequence length="147" mass="17235">MHVSKTRPHFPGIPGIQGLLKSWHTVELDMYDDFRSGHLLINIQPSMDSLHVMKAADHFSTSHFSEERVPQHVEKRNVGWQWGRRDPRYYYEGEMIAKVYGKRFVYRFVLDLKNVVGYSAEELKRQVEECHTREGFSPEFSLPLVAV</sequence>
<dbReference type="SUPFAM" id="SSF46785">
    <property type="entry name" value="Winged helix' DNA-binding domain"/>
    <property type="match status" value="1"/>
</dbReference>
<accession>A0AAN8ZT61</accession>
<dbReference type="InterPro" id="IPR036390">
    <property type="entry name" value="WH_DNA-bd_sf"/>
</dbReference>
<reference evidence="3 4" key="1">
    <citation type="submission" date="2023-11" db="EMBL/GenBank/DDBJ databases">
        <title>Halocaridina rubra genome assembly.</title>
        <authorList>
            <person name="Smith C."/>
        </authorList>
    </citation>
    <scope>NUCLEOTIDE SEQUENCE [LARGE SCALE GENOMIC DNA]</scope>
    <source>
        <strain evidence="3">EP-1</strain>
        <tissue evidence="3">Whole</tissue>
    </source>
</reference>
<dbReference type="PROSITE" id="PS50061">
    <property type="entry name" value="ETS_DOMAIN_3"/>
    <property type="match status" value="1"/>
</dbReference>
<dbReference type="Gene3D" id="1.10.10.10">
    <property type="entry name" value="Winged helix-like DNA-binding domain superfamily/Winged helix DNA-binding domain"/>
    <property type="match status" value="1"/>
</dbReference>
<dbReference type="Proteomes" id="UP001381693">
    <property type="component" value="Unassembled WGS sequence"/>
</dbReference>
<protein>
    <recommendedName>
        <fullName evidence="2">ETS domain-containing protein</fullName>
    </recommendedName>
</protein>
<evidence type="ECO:0000313" key="4">
    <source>
        <dbReference type="Proteomes" id="UP001381693"/>
    </source>
</evidence>
<feature type="domain" description="ETS" evidence="2">
    <location>
        <begin position="75"/>
        <end position="109"/>
    </location>
</feature>
<evidence type="ECO:0000259" key="2">
    <source>
        <dbReference type="PROSITE" id="PS50061"/>
    </source>
</evidence>
<dbReference type="InterPro" id="IPR000418">
    <property type="entry name" value="Ets_dom"/>
</dbReference>
<dbReference type="EMBL" id="JAXCGZ010018043">
    <property type="protein sequence ID" value="KAK7067566.1"/>
    <property type="molecule type" value="Genomic_DNA"/>
</dbReference>
<organism evidence="3 4">
    <name type="scientific">Halocaridina rubra</name>
    <name type="common">Hawaiian red shrimp</name>
    <dbReference type="NCBI Taxonomy" id="373956"/>
    <lineage>
        <taxon>Eukaryota</taxon>
        <taxon>Metazoa</taxon>
        <taxon>Ecdysozoa</taxon>
        <taxon>Arthropoda</taxon>
        <taxon>Crustacea</taxon>
        <taxon>Multicrustacea</taxon>
        <taxon>Malacostraca</taxon>
        <taxon>Eumalacostraca</taxon>
        <taxon>Eucarida</taxon>
        <taxon>Decapoda</taxon>
        <taxon>Pleocyemata</taxon>
        <taxon>Caridea</taxon>
        <taxon>Atyoidea</taxon>
        <taxon>Atyidae</taxon>
        <taxon>Halocaridina</taxon>
    </lineage>
</organism>
<comment type="caution">
    <text evidence="3">The sequence shown here is derived from an EMBL/GenBank/DDBJ whole genome shotgun (WGS) entry which is preliminary data.</text>
</comment>
<evidence type="ECO:0000256" key="1">
    <source>
        <dbReference type="ARBA" id="ARBA00005562"/>
    </source>
</evidence>
<dbReference type="GO" id="GO:0003700">
    <property type="term" value="F:DNA-binding transcription factor activity"/>
    <property type="evidence" value="ECO:0007669"/>
    <property type="project" value="InterPro"/>
</dbReference>
<dbReference type="AlphaFoldDB" id="A0AAN8ZT61"/>
<dbReference type="InterPro" id="IPR036388">
    <property type="entry name" value="WH-like_DNA-bd_sf"/>
</dbReference>
<gene>
    <name evidence="3" type="ORF">SK128_019862</name>
</gene>
<evidence type="ECO:0000313" key="3">
    <source>
        <dbReference type="EMBL" id="KAK7067566.1"/>
    </source>
</evidence>
<name>A0AAN8ZT61_HALRR</name>
<proteinExistence type="inferred from homology"/>